<proteinExistence type="predicted"/>
<dbReference type="AlphaFoldDB" id="A0AAF3EGP3"/>
<dbReference type="PANTHER" id="PTHR15591">
    <property type="entry name" value="RUN AND SH3 DOMAIN CONTAINING"/>
    <property type="match status" value="1"/>
</dbReference>
<evidence type="ECO:0000313" key="3">
    <source>
        <dbReference type="Proteomes" id="UP000887575"/>
    </source>
</evidence>
<dbReference type="InterPro" id="IPR037213">
    <property type="entry name" value="Run_dom_sf"/>
</dbReference>
<dbReference type="CDD" id="cd17683">
    <property type="entry name" value="RUN_RUNDC1"/>
    <property type="match status" value="1"/>
</dbReference>
<dbReference type="Pfam" id="PF26030">
    <property type="entry name" value="RUNDC1"/>
    <property type="match status" value="1"/>
</dbReference>
<feature type="domain" description="RUN" evidence="2">
    <location>
        <begin position="393"/>
        <end position="579"/>
    </location>
</feature>
<name>A0AAF3EGP3_9BILA</name>
<dbReference type="PROSITE" id="PS50826">
    <property type="entry name" value="RUN"/>
    <property type="match status" value="1"/>
</dbReference>
<protein>
    <submittedName>
        <fullName evidence="4">RUN domain-containing protein</fullName>
    </submittedName>
</protein>
<evidence type="ECO:0000259" key="2">
    <source>
        <dbReference type="PROSITE" id="PS50826"/>
    </source>
</evidence>
<organism evidence="3 4">
    <name type="scientific">Mesorhabditis belari</name>
    <dbReference type="NCBI Taxonomy" id="2138241"/>
    <lineage>
        <taxon>Eukaryota</taxon>
        <taxon>Metazoa</taxon>
        <taxon>Ecdysozoa</taxon>
        <taxon>Nematoda</taxon>
        <taxon>Chromadorea</taxon>
        <taxon>Rhabditida</taxon>
        <taxon>Rhabditina</taxon>
        <taxon>Rhabditomorpha</taxon>
        <taxon>Rhabditoidea</taxon>
        <taxon>Rhabditidae</taxon>
        <taxon>Mesorhabditinae</taxon>
        <taxon>Mesorhabditis</taxon>
    </lineage>
</organism>
<feature type="coiled-coil region" evidence="1">
    <location>
        <begin position="257"/>
        <end position="291"/>
    </location>
</feature>
<dbReference type="PANTHER" id="PTHR15591:SF19">
    <property type="entry name" value="RUN DOMAIN-CONTAINING PROTEIN 1 ISOFORM X1"/>
    <property type="match status" value="1"/>
</dbReference>
<accession>A0AAF3EGP3</accession>
<evidence type="ECO:0000256" key="1">
    <source>
        <dbReference type="SAM" id="Coils"/>
    </source>
</evidence>
<dbReference type="WBParaSite" id="MBELARI_LOCUS13163">
    <property type="protein sequence ID" value="MBELARI_LOCUS13163"/>
    <property type="gene ID" value="MBELARI_LOCUS13163"/>
</dbReference>
<dbReference type="SMART" id="SM00593">
    <property type="entry name" value="RUN"/>
    <property type="match status" value="1"/>
</dbReference>
<dbReference type="InterPro" id="IPR004012">
    <property type="entry name" value="Run_dom"/>
</dbReference>
<evidence type="ECO:0000313" key="4">
    <source>
        <dbReference type="WBParaSite" id="MBELARI_LOCUS13163"/>
    </source>
</evidence>
<sequence>MEQNSLRRHTITVAPSPLMLKQLLGVLPSCDDLVEKMMHEISDGNFFDFDETKQRIEENGSKRERLVSTETDPFSDAEWRSARLSSNDDTPTNSVIDNIKLLEMEEEQERLNNSLFSLSSQFAQVQFRLKQIAEAGPGDKEKLLKDLHEFAFKGCADISELRRMRSESIDDDEIRFKQKERQKELVNQLREQIEDLEKIAYENGDGDIPSTMIIQKQKAVLEKLQEKINLNLQVDKMSESDLQKQVEDAIKELVNPFKEKEQLVEQLQTQIVDLERFVNFLQQENNSIEDQPTVKALTSTNLASLKKKTNGNALTGLIGCSSRRFQKNQLKTTNKGNHYGDERARLQLAVDETLQILSKYTLLYVDYDSGVSSNGRTSTDTLNDDVFEKSEEEITTIVRKQLCPSLKALLEHGLLDEVVTLNSFTGFGCFSARAQKSSTTAKTKPLHHIWDVIIYFYESRSGRDTTDAPVRHLSQSFALENVAGRTITSKQALLTTIENIVSSHARLRRSRDAQWKAFVSAALNEKRLPAWLRIIFRTRNVVDNCFYSWSYVARTGCEELYTLLESLHQYNVTLPVDLAVRPFNQIKEAF</sequence>
<dbReference type="InterPro" id="IPR047343">
    <property type="entry name" value="RUSC1_2"/>
</dbReference>
<reference evidence="4" key="1">
    <citation type="submission" date="2024-02" db="UniProtKB">
        <authorList>
            <consortium name="WormBaseParasite"/>
        </authorList>
    </citation>
    <scope>IDENTIFICATION</scope>
</reference>
<dbReference type="Gene3D" id="1.20.58.900">
    <property type="match status" value="1"/>
</dbReference>
<dbReference type="Pfam" id="PF02759">
    <property type="entry name" value="RUN"/>
    <property type="match status" value="1"/>
</dbReference>
<dbReference type="SUPFAM" id="SSF140741">
    <property type="entry name" value="RUN domain-like"/>
    <property type="match status" value="1"/>
</dbReference>
<dbReference type="Proteomes" id="UP000887575">
    <property type="component" value="Unassembled WGS sequence"/>
</dbReference>
<keyword evidence="3" id="KW-1185">Reference proteome</keyword>
<dbReference type="InterPro" id="IPR058732">
    <property type="entry name" value="RUNDC1_M"/>
</dbReference>
<keyword evidence="1" id="KW-0175">Coiled coil</keyword>